<dbReference type="GO" id="GO:0016020">
    <property type="term" value="C:membrane"/>
    <property type="evidence" value="ECO:0007669"/>
    <property type="project" value="UniProtKB-SubCell"/>
</dbReference>
<dbReference type="InterPro" id="IPR000620">
    <property type="entry name" value="EamA_dom"/>
</dbReference>
<feature type="transmembrane region" description="Helical" evidence="7">
    <location>
        <begin position="150"/>
        <end position="168"/>
    </location>
</feature>
<evidence type="ECO:0000313" key="10">
    <source>
        <dbReference type="Proteomes" id="UP000182486"/>
    </source>
</evidence>
<keyword evidence="10" id="KW-1185">Reference proteome</keyword>
<evidence type="ECO:0000256" key="4">
    <source>
        <dbReference type="ARBA" id="ARBA00022989"/>
    </source>
</evidence>
<dbReference type="PANTHER" id="PTHR32322:SF2">
    <property type="entry name" value="EAMA DOMAIN-CONTAINING PROTEIN"/>
    <property type="match status" value="1"/>
</dbReference>
<feature type="transmembrane region" description="Helical" evidence="7">
    <location>
        <begin position="69"/>
        <end position="88"/>
    </location>
</feature>
<evidence type="ECO:0000256" key="2">
    <source>
        <dbReference type="ARBA" id="ARBA00007362"/>
    </source>
</evidence>
<keyword evidence="4 7" id="KW-1133">Transmembrane helix</keyword>
<dbReference type="Pfam" id="PF00892">
    <property type="entry name" value="EamA"/>
    <property type="match status" value="2"/>
</dbReference>
<keyword evidence="3 7" id="KW-0812">Transmembrane</keyword>
<gene>
    <name evidence="9" type="ORF">BG844_32565</name>
</gene>
<feature type="domain" description="EamA" evidence="8">
    <location>
        <begin position="151"/>
        <end position="282"/>
    </location>
</feature>
<dbReference type="Proteomes" id="UP000182486">
    <property type="component" value="Unassembled WGS sequence"/>
</dbReference>
<feature type="domain" description="EamA" evidence="8">
    <location>
        <begin position="7"/>
        <end position="141"/>
    </location>
</feature>
<proteinExistence type="inferred from homology"/>
<evidence type="ECO:0000256" key="6">
    <source>
        <dbReference type="SAM" id="MobiDB-lite"/>
    </source>
</evidence>
<dbReference type="EMBL" id="MEIA01000480">
    <property type="protein sequence ID" value="OJF10311.1"/>
    <property type="molecule type" value="Genomic_DNA"/>
</dbReference>
<sequence>MSWTDLRGRLLVIVAAAGFGLMPIFAQYAYAEGMGVQTLLLLRFAIAAAALLGYLALTRTLVWPGRRALARFALLGAVLYAAQSTLYFTAVRYISPTLAVLLLYLYPALVVLLTSVIERTPPPLTRLASIGLSLVGVVIVLGAPTGGVRVAGVLLALGAALTYAVYIVAGDRFSSTLPPFTTAAYVIAFAAVSFAVTGFAGGAIDLTVSPRGWAAVVGVAVISTIVAIGCFFAGLAAVGPTQAAILSVVEPVVSVAATALLLHKGVSALQIVGGVLVLAAAVWGVAGGGDRRTPPAGHPDEPVAAGGADPVRG</sequence>
<protein>
    <recommendedName>
        <fullName evidence="8">EamA domain-containing protein</fullName>
    </recommendedName>
</protein>
<dbReference type="InterPro" id="IPR037185">
    <property type="entry name" value="EmrE-like"/>
</dbReference>
<feature type="transmembrane region" description="Helical" evidence="7">
    <location>
        <begin position="94"/>
        <end position="117"/>
    </location>
</feature>
<comment type="caution">
    <text evidence="9">The sequence shown here is derived from an EMBL/GenBank/DDBJ whole genome shotgun (WGS) entry which is preliminary data.</text>
</comment>
<evidence type="ECO:0000259" key="8">
    <source>
        <dbReference type="Pfam" id="PF00892"/>
    </source>
</evidence>
<evidence type="ECO:0000256" key="3">
    <source>
        <dbReference type="ARBA" id="ARBA00022692"/>
    </source>
</evidence>
<reference evidence="9 10" key="1">
    <citation type="submission" date="2016-09" db="EMBL/GenBank/DDBJ databases">
        <title>Couchioplanes caeruleus draft genome sequence.</title>
        <authorList>
            <person name="Sheehan J."/>
            <person name="Caffrey P."/>
        </authorList>
    </citation>
    <scope>NUCLEOTIDE SEQUENCE [LARGE SCALE GENOMIC DNA]</scope>
    <source>
        <strain evidence="9 10">DSM 43634</strain>
    </source>
</reference>
<organism evidence="9 10">
    <name type="scientific">Couchioplanes caeruleus subsp. caeruleus</name>
    <dbReference type="NCBI Taxonomy" id="56427"/>
    <lineage>
        <taxon>Bacteria</taxon>
        <taxon>Bacillati</taxon>
        <taxon>Actinomycetota</taxon>
        <taxon>Actinomycetes</taxon>
        <taxon>Micromonosporales</taxon>
        <taxon>Micromonosporaceae</taxon>
        <taxon>Couchioplanes</taxon>
    </lineage>
</organism>
<feature type="transmembrane region" description="Helical" evidence="7">
    <location>
        <begin position="180"/>
        <end position="201"/>
    </location>
</feature>
<name>A0A1K0FBT9_9ACTN</name>
<evidence type="ECO:0000256" key="5">
    <source>
        <dbReference type="ARBA" id="ARBA00023136"/>
    </source>
</evidence>
<keyword evidence="5 7" id="KW-0472">Membrane</keyword>
<accession>A0A1K0FBT9</accession>
<feature type="transmembrane region" description="Helical" evidence="7">
    <location>
        <begin position="243"/>
        <end position="262"/>
    </location>
</feature>
<evidence type="ECO:0000313" key="9">
    <source>
        <dbReference type="EMBL" id="OJF10311.1"/>
    </source>
</evidence>
<dbReference type="PANTHER" id="PTHR32322">
    <property type="entry name" value="INNER MEMBRANE TRANSPORTER"/>
    <property type="match status" value="1"/>
</dbReference>
<feature type="transmembrane region" description="Helical" evidence="7">
    <location>
        <begin position="124"/>
        <end position="144"/>
    </location>
</feature>
<feature type="transmembrane region" description="Helical" evidence="7">
    <location>
        <begin position="36"/>
        <end position="57"/>
    </location>
</feature>
<feature type="region of interest" description="Disordered" evidence="6">
    <location>
        <begin position="290"/>
        <end position="313"/>
    </location>
</feature>
<dbReference type="InterPro" id="IPR050638">
    <property type="entry name" value="AA-Vitamin_Transporters"/>
</dbReference>
<comment type="similarity">
    <text evidence="2">Belongs to the EamA transporter family.</text>
</comment>
<feature type="compositionally biased region" description="Basic and acidic residues" evidence="6">
    <location>
        <begin position="290"/>
        <end position="301"/>
    </location>
</feature>
<feature type="transmembrane region" description="Helical" evidence="7">
    <location>
        <begin position="213"/>
        <end position="236"/>
    </location>
</feature>
<dbReference type="AlphaFoldDB" id="A0A1K0FBT9"/>
<dbReference type="RefSeq" id="WP_071809272.1">
    <property type="nucleotide sequence ID" value="NZ_MEIA01000480.1"/>
</dbReference>
<comment type="subcellular location">
    <subcellularLocation>
        <location evidence="1">Membrane</location>
        <topology evidence="1">Multi-pass membrane protein</topology>
    </subcellularLocation>
</comment>
<dbReference type="SUPFAM" id="SSF103481">
    <property type="entry name" value="Multidrug resistance efflux transporter EmrE"/>
    <property type="match status" value="2"/>
</dbReference>
<evidence type="ECO:0000256" key="7">
    <source>
        <dbReference type="SAM" id="Phobius"/>
    </source>
</evidence>
<feature type="transmembrane region" description="Helical" evidence="7">
    <location>
        <begin position="268"/>
        <end position="286"/>
    </location>
</feature>
<evidence type="ECO:0000256" key="1">
    <source>
        <dbReference type="ARBA" id="ARBA00004141"/>
    </source>
</evidence>